<sequence length="198" mass="22871">MKQIFLILTLSSLSVFSQSNFGLGVKGTANDFDKYQGGVSFGITSEIKINDKLSISPEIFFLIKQTYAWRNKDFNKFRDKNNNIIDGFDFESQVINIPLKINYYLTKKFYLKTGLDLNYRLNVVGYDWAYEDNTIKELLGNVKKFDFGVIIGLGYNFNQTFSVRLYRNFGITNAINKEIVNSLKNSYFSLALNLNFIK</sequence>
<gene>
    <name evidence="3" type="ORF">BST92_11800</name>
</gene>
<proteinExistence type="predicted"/>
<dbReference type="InterPro" id="IPR025665">
    <property type="entry name" value="Beta-barrel_OMP_2"/>
</dbReference>
<protein>
    <recommendedName>
        <fullName evidence="2">Outer membrane protein beta-barrel domain-containing protein</fullName>
    </recommendedName>
</protein>
<dbReference type="Proteomes" id="UP000239747">
    <property type="component" value="Unassembled WGS sequence"/>
</dbReference>
<keyword evidence="4" id="KW-1185">Reference proteome</keyword>
<keyword evidence="1" id="KW-0732">Signal</keyword>
<evidence type="ECO:0000313" key="3">
    <source>
        <dbReference type="EMBL" id="PQJ32566.1"/>
    </source>
</evidence>
<dbReference type="AlphaFoldDB" id="A0A2S7UC97"/>
<feature type="chain" id="PRO_5015683741" description="Outer membrane protein beta-barrel domain-containing protein" evidence="1">
    <location>
        <begin position="18"/>
        <end position="198"/>
    </location>
</feature>
<comment type="caution">
    <text evidence="3">The sequence shown here is derived from an EMBL/GenBank/DDBJ whole genome shotgun (WGS) entry which is preliminary data.</text>
</comment>
<evidence type="ECO:0000259" key="2">
    <source>
        <dbReference type="Pfam" id="PF13568"/>
    </source>
</evidence>
<organism evidence="3 4">
    <name type="scientific">Nonlabens arenilitoris</name>
    <dbReference type="NCBI Taxonomy" id="1217969"/>
    <lineage>
        <taxon>Bacteria</taxon>
        <taxon>Pseudomonadati</taxon>
        <taxon>Bacteroidota</taxon>
        <taxon>Flavobacteriia</taxon>
        <taxon>Flavobacteriales</taxon>
        <taxon>Flavobacteriaceae</taxon>
        <taxon>Nonlabens</taxon>
    </lineage>
</organism>
<dbReference type="RefSeq" id="WP_105071638.1">
    <property type="nucleotide sequence ID" value="NZ_MTPW01000001.1"/>
</dbReference>
<dbReference type="EMBL" id="MTPW01000001">
    <property type="protein sequence ID" value="PQJ32566.1"/>
    <property type="molecule type" value="Genomic_DNA"/>
</dbReference>
<evidence type="ECO:0000313" key="4">
    <source>
        <dbReference type="Proteomes" id="UP000239747"/>
    </source>
</evidence>
<accession>A0A2S7UC97</accession>
<dbReference type="OrthoDB" id="947434at2"/>
<feature type="signal peptide" evidence="1">
    <location>
        <begin position="1"/>
        <end position="17"/>
    </location>
</feature>
<feature type="domain" description="Outer membrane protein beta-barrel" evidence="2">
    <location>
        <begin position="18"/>
        <end position="175"/>
    </location>
</feature>
<evidence type="ECO:0000256" key="1">
    <source>
        <dbReference type="SAM" id="SignalP"/>
    </source>
</evidence>
<reference evidence="3 4" key="1">
    <citation type="submission" date="2017-01" db="EMBL/GenBank/DDBJ databases">
        <title>Trade-off between light-utilization and light-protection in marine flavobacteria.</title>
        <authorList>
            <person name="Kumagai Y."/>
            <person name="Yoshizawa S."/>
            <person name="Kogure K."/>
            <person name="Iwasaki W."/>
        </authorList>
    </citation>
    <scope>NUCLEOTIDE SEQUENCE [LARGE SCALE GENOMIC DNA]</scope>
    <source>
        <strain evidence="3 4">KCTC 32109</strain>
    </source>
</reference>
<name>A0A2S7UC97_9FLAO</name>
<dbReference type="Pfam" id="PF13568">
    <property type="entry name" value="OMP_b-brl_2"/>
    <property type="match status" value="1"/>
</dbReference>